<name>A0A1I7NQC0_9HYPH</name>
<feature type="transmembrane region" description="Helical" evidence="3">
    <location>
        <begin position="89"/>
        <end position="110"/>
    </location>
</feature>
<protein>
    <recommendedName>
        <fullName evidence="1">ATP synthase protein I</fullName>
    </recommendedName>
</protein>
<dbReference type="Pfam" id="PF09527">
    <property type="entry name" value="ATPase_gene1"/>
    <property type="match status" value="1"/>
</dbReference>
<evidence type="ECO:0000256" key="1">
    <source>
        <dbReference type="PIRNR" id="PIRNR032126"/>
    </source>
</evidence>
<keyword evidence="1" id="KW-0406">Ion transport</keyword>
<gene>
    <name evidence="4" type="ORF">SAMN04488557_2862</name>
</gene>
<feature type="transmembrane region" description="Helical" evidence="3">
    <location>
        <begin position="65"/>
        <end position="83"/>
    </location>
</feature>
<evidence type="ECO:0000313" key="4">
    <source>
        <dbReference type="EMBL" id="SFV36877.1"/>
    </source>
</evidence>
<dbReference type="InterPro" id="IPR016989">
    <property type="entry name" value="Atp1_alphaprobac"/>
</dbReference>
<keyword evidence="3" id="KW-1133">Transmembrane helix</keyword>
<evidence type="ECO:0000256" key="2">
    <source>
        <dbReference type="SAM" id="MobiDB-lite"/>
    </source>
</evidence>
<comment type="function">
    <text evidence="1">A possible function for this protein is to guide the assembly of the membrane sector of the ATPase enzyme complex.</text>
</comment>
<dbReference type="EMBL" id="FPCH01000003">
    <property type="protein sequence ID" value="SFV36877.1"/>
    <property type="molecule type" value="Genomic_DNA"/>
</dbReference>
<dbReference type="InterPro" id="IPR032820">
    <property type="entry name" value="ATPase_put"/>
</dbReference>
<keyword evidence="1 3" id="KW-0472">Membrane</keyword>
<dbReference type="RefSeq" id="WP_092868414.1">
    <property type="nucleotide sequence ID" value="NZ_FPCH01000003.1"/>
</dbReference>
<sequence length="137" mass="14363">MSADGKGQRPEPGEISPEDREAIRKRSAEIGQKLDALQSKKAQRSQAGRSATGGSQSAYGAAFKFAAELLVGVVVGGGLGWALDRQFGTAPWLMVLLVIMGFAAGLLNVVRAAQQAQAKNEPLQRAAPSVKDDDDGE</sequence>
<feature type="region of interest" description="Disordered" evidence="2">
    <location>
        <begin position="1"/>
        <end position="56"/>
    </location>
</feature>
<dbReference type="Proteomes" id="UP000199423">
    <property type="component" value="Unassembled WGS sequence"/>
</dbReference>
<reference evidence="5" key="1">
    <citation type="submission" date="2016-10" db="EMBL/GenBank/DDBJ databases">
        <authorList>
            <person name="Varghese N."/>
            <person name="Submissions S."/>
        </authorList>
    </citation>
    <scope>NUCLEOTIDE SEQUENCE [LARGE SCALE GENOMIC DNA]</scope>
    <source>
        <strain evidence="5">DSM 1565</strain>
    </source>
</reference>
<feature type="compositionally biased region" description="Polar residues" evidence="2">
    <location>
        <begin position="44"/>
        <end position="56"/>
    </location>
</feature>
<dbReference type="PIRSF" id="PIRSF032126">
    <property type="entry name" value="F0F1_ATP_synthase_subunit_I"/>
    <property type="match status" value="1"/>
</dbReference>
<organism evidence="4 5">
    <name type="scientific">Hyphomicrobium facile</name>
    <dbReference type="NCBI Taxonomy" id="51670"/>
    <lineage>
        <taxon>Bacteria</taxon>
        <taxon>Pseudomonadati</taxon>
        <taxon>Pseudomonadota</taxon>
        <taxon>Alphaproteobacteria</taxon>
        <taxon>Hyphomicrobiales</taxon>
        <taxon>Hyphomicrobiaceae</taxon>
        <taxon>Hyphomicrobium</taxon>
    </lineage>
</organism>
<keyword evidence="1" id="KW-0813">Transport</keyword>
<dbReference type="GO" id="GO:0045259">
    <property type="term" value="C:proton-transporting ATP synthase complex"/>
    <property type="evidence" value="ECO:0007669"/>
    <property type="project" value="UniProtKB-UniRule"/>
</dbReference>
<keyword evidence="5" id="KW-1185">Reference proteome</keyword>
<dbReference type="GO" id="GO:1902600">
    <property type="term" value="P:proton transmembrane transport"/>
    <property type="evidence" value="ECO:0007669"/>
    <property type="project" value="UniProtKB-KW"/>
</dbReference>
<feature type="region of interest" description="Disordered" evidence="2">
    <location>
        <begin position="117"/>
        <end position="137"/>
    </location>
</feature>
<evidence type="ECO:0000256" key="3">
    <source>
        <dbReference type="SAM" id="Phobius"/>
    </source>
</evidence>
<dbReference type="STRING" id="51670.SAMN04488557_2862"/>
<accession>A0A1I7NQC0</accession>
<evidence type="ECO:0000313" key="5">
    <source>
        <dbReference type="Proteomes" id="UP000199423"/>
    </source>
</evidence>
<proteinExistence type="inferred from homology"/>
<keyword evidence="3" id="KW-0812">Transmembrane</keyword>
<feature type="compositionally biased region" description="Basic and acidic residues" evidence="2">
    <location>
        <begin position="1"/>
        <end position="28"/>
    </location>
</feature>
<dbReference type="OrthoDB" id="15401at2"/>
<keyword evidence="1" id="KW-0375">Hydrogen ion transport</keyword>
<dbReference type="AlphaFoldDB" id="A0A1I7NQC0"/>
<comment type="similarity">
    <text evidence="1">Belongs to the bacterial AtpI family.</text>
</comment>